<evidence type="ECO:0000259" key="1">
    <source>
        <dbReference type="PROSITE" id="PS51094"/>
    </source>
</evidence>
<evidence type="ECO:0000313" key="3">
    <source>
        <dbReference type="Proteomes" id="UP000287969"/>
    </source>
</evidence>
<proteinExistence type="predicted"/>
<organism evidence="2 3">
    <name type="scientific">Acidilutibacter cellobiosedens</name>
    <dbReference type="NCBI Taxonomy" id="2507161"/>
    <lineage>
        <taxon>Bacteria</taxon>
        <taxon>Bacillati</taxon>
        <taxon>Bacillota</taxon>
        <taxon>Tissierellia</taxon>
        <taxon>Tissierellales</taxon>
        <taxon>Acidilutibacteraceae</taxon>
        <taxon>Acidilutibacter</taxon>
    </lineage>
</organism>
<keyword evidence="3" id="KW-1185">Reference proteome</keyword>
<evidence type="ECO:0000313" key="2">
    <source>
        <dbReference type="EMBL" id="QAT61505.1"/>
    </source>
</evidence>
<dbReference type="Proteomes" id="UP000287969">
    <property type="component" value="Chromosome"/>
</dbReference>
<dbReference type="Gene3D" id="3.40.930.10">
    <property type="entry name" value="Mannitol-specific EII, Chain A"/>
    <property type="match status" value="1"/>
</dbReference>
<name>A0A410QBX3_9FIRM</name>
<keyword evidence="2" id="KW-0762">Sugar transport</keyword>
<reference evidence="3" key="1">
    <citation type="submission" date="2019-01" db="EMBL/GenBank/DDBJ databases">
        <title>Draft genomes of a novel of Sporanaerobacter strains.</title>
        <authorList>
            <person name="Ma S."/>
        </authorList>
    </citation>
    <scope>NUCLEOTIDE SEQUENCE [LARGE SCALE GENOMIC DNA]</scope>
    <source>
        <strain evidence="3">NJN-17</strain>
    </source>
</reference>
<dbReference type="CDD" id="cd00211">
    <property type="entry name" value="PTS_IIA_fru"/>
    <property type="match status" value="1"/>
</dbReference>
<keyword evidence="2" id="KW-0813">Transport</keyword>
<gene>
    <name evidence="2" type="ORF">EQM13_07895</name>
</gene>
<dbReference type="SUPFAM" id="SSF55804">
    <property type="entry name" value="Phoshotransferase/anion transport protein"/>
    <property type="match status" value="1"/>
</dbReference>
<dbReference type="OrthoDB" id="370976at2"/>
<accession>A0A410QBX3</accession>
<dbReference type="InterPro" id="IPR002178">
    <property type="entry name" value="PTS_EIIA_type-2_dom"/>
</dbReference>
<sequence length="155" mass="17590">MKMLDLLNKELIVTKLEVETKEELFEKLYKKLYDSGFVKESYLEGIKKREEKFPTGLQLNKYGAAIPHTDPKHVIAPAIVVATLAKPLSFKNMENSSKNVDVNVVFMMALKDPHSQIDMLKQLASLLQNDSILEKILNAETSDEIMEIIKNVPLS</sequence>
<dbReference type="InterPro" id="IPR016152">
    <property type="entry name" value="PTrfase/Anion_transptr"/>
</dbReference>
<dbReference type="PANTHER" id="PTHR47738:SF3">
    <property type="entry name" value="PHOSPHOTRANSFERASE SYSTEM MANNITOL_FRUCTOSE-SPECIFIC IIA DOMAIN CONTAINING PROTEIN"/>
    <property type="match status" value="1"/>
</dbReference>
<feature type="domain" description="PTS EIIA type-2" evidence="1">
    <location>
        <begin position="5"/>
        <end position="152"/>
    </location>
</feature>
<dbReference type="PANTHER" id="PTHR47738">
    <property type="entry name" value="PTS SYSTEM FRUCTOSE-LIKE EIIA COMPONENT-RELATED"/>
    <property type="match status" value="1"/>
</dbReference>
<protein>
    <submittedName>
        <fullName evidence="2">PTS sugar transporter subunit IIA</fullName>
    </submittedName>
</protein>
<dbReference type="RefSeq" id="WP_071138871.1">
    <property type="nucleotide sequence ID" value="NZ_CP035282.1"/>
</dbReference>
<dbReference type="EMBL" id="CP035282">
    <property type="protein sequence ID" value="QAT61505.1"/>
    <property type="molecule type" value="Genomic_DNA"/>
</dbReference>
<dbReference type="Pfam" id="PF00359">
    <property type="entry name" value="PTS_EIIA_2"/>
    <property type="match status" value="1"/>
</dbReference>
<dbReference type="AlphaFoldDB" id="A0A410QBX3"/>
<dbReference type="KEGG" id="spoa:EQM13_07895"/>
<dbReference type="PROSITE" id="PS51094">
    <property type="entry name" value="PTS_EIIA_TYPE_2"/>
    <property type="match status" value="1"/>
</dbReference>
<dbReference type="InterPro" id="IPR051541">
    <property type="entry name" value="PTS_SugarTrans_NitroReg"/>
</dbReference>